<accession>A0A0D7AMH4</accession>
<proteinExistence type="predicted"/>
<organism evidence="1 2">
    <name type="scientific">Fistulina hepatica ATCC 64428</name>
    <dbReference type="NCBI Taxonomy" id="1128425"/>
    <lineage>
        <taxon>Eukaryota</taxon>
        <taxon>Fungi</taxon>
        <taxon>Dikarya</taxon>
        <taxon>Basidiomycota</taxon>
        <taxon>Agaricomycotina</taxon>
        <taxon>Agaricomycetes</taxon>
        <taxon>Agaricomycetidae</taxon>
        <taxon>Agaricales</taxon>
        <taxon>Fistulinaceae</taxon>
        <taxon>Fistulina</taxon>
    </lineage>
</organism>
<protein>
    <submittedName>
        <fullName evidence="1">Uncharacterized protein</fullName>
    </submittedName>
</protein>
<feature type="non-terminal residue" evidence="1">
    <location>
        <position position="73"/>
    </location>
</feature>
<reference evidence="1 2" key="1">
    <citation type="journal article" date="2015" name="Fungal Genet. Biol.">
        <title>Evolution of novel wood decay mechanisms in Agaricales revealed by the genome sequences of Fistulina hepatica and Cylindrobasidium torrendii.</title>
        <authorList>
            <person name="Floudas D."/>
            <person name="Held B.W."/>
            <person name="Riley R."/>
            <person name="Nagy L.G."/>
            <person name="Koehler G."/>
            <person name="Ransdell A.S."/>
            <person name="Younus H."/>
            <person name="Chow J."/>
            <person name="Chiniquy J."/>
            <person name="Lipzen A."/>
            <person name="Tritt A."/>
            <person name="Sun H."/>
            <person name="Haridas S."/>
            <person name="LaButti K."/>
            <person name="Ohm R.A."/>
            <person name="Kues U."/>
            <person name="Blanchette R.A."/>
            <person name="Grigoriev I.V."/>
            <person name="Minto R.E."/>
            <person name="Hibbett D.S."/>
        </authorList>
    </citation>
    <scope>NUCLEOTIDE SEQUENCE [LARGE SCALE GENOMIC DNA]</scope>
    <source>
        <strain evidence="1 2">ATCC 64428</strain>
    </source>
</reference>
<dbReference type="OrthoDB" id="2994945at2759"/>
<gene>
    <name evidence="1" type="ORF">FISHEDRAFT_9318</name>
</gene>
<keyword evidence="2" id="KW-1185">Reference proteome</keyword>
<dbReference type="EMBL" id="KN881642">
    <property type="protein sequence ID" value="KIY52511.1"/>
    <property type="molecule type" value="Genomic_DNA"/>
</dbReference>
<evidence type="ECO:0000313" key="1">
    <source>
        <dbReference type="EMBL" id="KIY52511.1"/>
    </source>
</evidence>
<dbReference type="AlphaFoldDB" id="A0A0D7AMH4"/>
<evidence type="ECO:0000313" key="2">
    <source>
        <dbReference type="Proteomes" id="UP000054144"/>
    </source>
</evidence>
<dbReference type="Proteomes" id="UP000054144">
    <property type="component" value="Unassembled WGS sequence"/>
</dbReference>
<feature type="non-terminal residue" evidence="1">
    <location>
        <position position="1"/>
    </location>
</feature>
<name>A0A0D7AMH4_9AGAR</name>
<sequence>GRPHLLAYDDIDYLLRLTEFNPTYFVDELQELLQHNHLVAVHYATICHTLEQCGISAKKLKICALEHNENVRL</sequence>